<dbReference type="Proteomes" id="UP000504609">
    <property type="component" value="Unplaced"/>
</dbReference>
<dbReference type="InterPro" id="IPR056562">
    <property type="entry name" value="LysM2_CERK1_LYK3_4_5"/>
</dbReference>
<dbReference type="PROSITE" id="PS51782">
    <property type="entry name" value="LYSM"/>
    <property type="match status" value="1"/>
</dbReference>
<evidence type="ECO:0000259" key="14">
    <source>
        <dbReference type="PROSITE" id="PS51782"/>
    </source>
</evidence>
<keyword evidence="2" id="KW-1003">Cell membrane</keyword>
<evidence type="ECO:0000256" key="11">
    <source>
        <dbReference type="SAM" id="Phobius"/>
    </source>
</evidence>
<evidence type="ECO:0000256" key="3">
    <source>
        <dbReference type="ARBA" id="ARBA00022692"/>
    </source>
</evidence>
<dbReference type="GO" id="GO:0004672">
    <property type="term" value="F:protein kinase activity"/>
    <property type="evidence" value="ECO:0007669"/>
    <property type="project" value="InterPro"/>
</dbReference>
<gene>
    <name evidence="16" type="primary">LOC111454613</name>
</gene>
<dbReference type="InterPro" id="IPR011009">
    <property type="entry name" value="Kinase-like_dom_sf"/>
</dbReference>
<proteinExistence type="predicted"/>
<dbReference type="FunFam" id="1.10.510.10:FF:000468">
    <property type="entry name" value="PTI1-like tyrosine-protein kinase 3"/>
    <property type="match status" value="1"/>
</dbReference>
<dbReference type="InterPro" id="IPR018392">
    <property type="entry name" value="LysM"/>
</dbReference>
<keyword evidence="7 11" id="KW-1133">Transmembrane helix</keyword>
<feature type="compositionally biased region" description="Basic and acidic residues" evidence="10">
    <location>
        <begin position="602"/>
        <end position="613"/>
    </location>
</feature>
<evidence type="ECO:0000256" key="9">
    <source>
        <dbReference type="ARBA" id="ARBA00023157"/>
    </source>
</evidence>
<name>A0A6J1GIV8_CUCMO</name>
<dbReference type="AlphaFoldDB" id="A0A6J1GIV8"/>
<evidence type="ECO:0000256" key="2">
    <source>
        <dbReference type="ARBA" id="ARBA00022475"/>
    </source>
</evidence>
<dbReference type="InterPro" id="IPR000719">
    <property type="entry name" value="Prot_kinase_dom"/>
</dbReference>
<evidence type="ECO:0000313" key="16">
    <source>
        <dbReference type="RefSeq" id="XP_022951877.1"/>
    </source>
</evidence>
<feature type="chain" id="PRO_5026903416" evidence="12">
    <location>
        <begin position="19"/>
        <end position="619"/>
    </location>
</feature>
<evidence type="ECO:0000256" key="5">
    <source>
        <dbReference type="ARBA" id="ARBA00022741"/>
    </source>
</evidence>
<evidence type="ECO:0000256" key="12">
    <source>
        <dbReference type="SAM" id="SignalP"/>
    </source>
</evidence>
<dbReference type="RefSeq" id="XP_022951877.1">
    <property type="nucleotide sequence ID" value="XM_023096109.1"/>
</dbReference>
<evidence type="ECO:0000256" key="1">
    <source>
        <dbReference type="ARBA" id="ARBA00004162"/>
    </source>
</evidence>
<evidence type="ECO:0000256" key="4">
    <source>
        <dbReference type="ARBA" id="ARBA00022729"/>
    </source>
</evidence>
<dbReference type="Gene3D" id="3.30.200.20">
    <property type="entry name" value="Phosphorylase Kinase, domain 1"/>
    <property type="match status" value="1"/>
</dbReference>
<feature type="domain" description="LysM" evidence="14">
    <location>
        <begin position="176"/>
        <end position="222"/>
    </location>
</feature>
<dbReference type="SUPFAM" id="SSF56112">
    <property type="entry name" value="Protein kinase-like (PK-like)"/>
    <property type="match status" value="1"/>
</dbReference>
<evidence type="ECO:0000256" key="6">
    <source>
        <dbReference type="ARBA" id="ARBA00022840"/>
    </source>
</evidence>
<evidence type="ECO:0000256" key="10">
    <source>
        <dbReference type="SAM" id="MobiDB-lite"/>
    </source>
</evidence>
<dbReference type="GO" id="GO:0005524">
    <property type="term" value="F:ATP binding"/>
    <property type="evidence" value="ECO:0007669"/>
    <property type="project" value="UniProtKB-KW"/>
</dbReference>
<evidence type="ECO:0000259" key="13">
    <source>
        <dbReference type="PROSITE" id="PS50011"/>
    </source>
</evidence>
<dbReference type="KEGG" id="cmos:111454613"/>
<keyword evidence="5" id="KW-0547">Nucleotide-binding</keyword>
<dbReference type="InterPro" id="IPR001245">
    <property type="entry name" value="Ser-Thr/Tyr_kinase_cat_dom"/>
</dbReference>
<feature type="transmembrane region" description="Helical" evidence="11">
    <location>
        <begin position="252"/>
        <end position="273"/>
    </location>
</feature>
<sequence length="619" mass="69377">MTLIFSTFFLLLSSLITAQQNYSRPSCGGDTEPFGLYSCNGRASSCRAFLIFKSKPPYDSVPSISNLTSSNPDEIAIANNVTVFSLLKPDTAVVVPLHCSCIDRFYQANASFVLAYSQTYYFVATEIYQGSTTCQALKFGNKFHELDLRAGLKLLVPLRCACPTTNQARKGVEYLVAYLVGEDDTVLEIGERFNVSKKSVLEANGFQEEDDPNLFPFSTILIPLSTELTSSQIKLPSTADQPEKRRHIFVDIAKGVGFLMAVIVVVVFVVFLIRNTRAKRMTSKNDNMIRKWTPPADIRVEIAGMERAVKVFRFEEITKATRRFSSKNRVNESVFRGTFEKKTKLAVKRTTMDAITEVTILKKIHHFNLVKLEGVCENNGDFYLLFEFMENGSLREWLDKGSRKERRSWRTRIQIALDIANGLHYLHSFTQPAYVHNNINSSNILLNSNLRAKLSNFSLARVTERATAASVSTTNLVGAKGYMAREAGLVTPKTDVFAFGVVVLELVSRKEAVFREGGREVLLSTTMIPTIGNNVESRLTRFLDSKLKEPGKMEFGLQMVKLSAACLNREPEQRPSMGEVVSTLLKIQDCLQKLKPSPLSYGDRDELEGRTEAETNVEP</sequence>
<dbReference type="GO" id="GO:0005886">
    <property type="term" value="C:plasma membrane"/>
    <property type="evidence" value="ECO:0007669"/>
    <property type="project" value="UniProtKB-SubCell"/>
</dbReference>
<protein>
    <submittedName>
        <fullName evidence="16">Protein LYK5-like</fullName>
    </submittedName>
</protein>
<organism evidence="15 16">
    <name type="scientific">Cucurbita moschata</name>
    <name type="common">Winter crookneck squash</name>
    <name type="synonym">Cucurbita pepo var. moschata</name>
    <dbReference type="NCBI Taxonomy" id="3662"/>
    <lineage>
        <taxon>Eukaryota</taxon>
        <taxon>Viridiplantae</taxon>
        <taxon>Streptophyta</taxon>
        <taxon>Embryophyta</taxon>
        <taxon>Tracheophyta</taxon>
        <taxon>Spermatophyta</taxon>
        <taxon>Magnoliopsida</taxon>
        <taxon>eudicotyledons</taxon>
        <taxon>Gunneridae</taxon>
        <taxon>Pentapetalae</taxon>
        <taxon>rosids</taxon>
        <taxon>fabids</taxon>
        <taxon>Cucurbitales</taxon>
        <taxon>Cucurbitaceae</taxon>
        <taxon>Cucurbiteae</taxon>
        <taxon>Cucurbita</taxon>
    </lineage>
</organism>
<comment type="subcellular location">
    <subcellularLocation>
        <location evidence="1">Cell membrane</location>
        <topology evidence="1">Single-pass membrane protein</topology>
    </subcellularLocation>
</comment>
<dbReference type="GeneID" id="111454613"/>
<feature type="domain" description="Protein kinase" evidence="13">
    <location>
        <begin position="266"/>
        <end position="591"/>
    </location>
</feature>
<dbReference type="InterPro" id="IPR056563">
    <property type="entry name" value="LysM3_LYK4_5"/>
</dbReference>
<accession>A0A6J1GIV8</accession>
<keyword evidence="4 12" id="KW-0732">Signal</keyword>
<dbReference type="Gene3D" id="1.10.510.10">
    <property type="entry name" value="Transferase(Phosphotransferase) domain 1"/>
    <property type="match status" value="1"/>
</dbReference>
<keyword evidence="9" id="KW-1015">Disulfide bond</keyword>
<dbReference type="GO" id="GO:0051707">
    <property type="term" value="P:response to other organism"/>
    <property type="evidence" value="ECO:0007669"/>
    <property type="project" value="UniProtKB-ARBA"/>
</dbReference>
<dbReference type="Pfam" id="PF23473">
    <property type="entry name" value="LysM3_LYK4_5"/>
    <property type="match status" value="1"/>
</dbReference>
<dbReference type="InterPro" id="IPR052611">
    <property type="entry name" value="Plant_RLK_LysM"/>
</dbReference>
<reference evidence="16" key="1">
    <citation type="submission" date="2025-08" db="UniProtKB">
        <authorList>
            <consortium name="RefSeq"/>
        </authorList>
    </citation>
    <scope>IDENTIFICATION</scope>
    <source>
        <tissue evidence="16">Young leaves</tissue>
    </source>
</reference>
<dbReference type="PANTHER" id="PTHR45927:SF5">
    <property type="entry name" value="PROTEIN KINASE DOMAIN-CONTAINING PROTEIN"/>
    <property type="match status" value="1"/>
</dbReference>
<evidence type="ECO:0000313" key="15">
    <source>
        <dbReference type="Proteomes" id="UP000504609"/>
    </source>
</evidence>
<dbReference type="InterPro" id="IPR056561">
    <property type="entry name" value="NFP_LYK_LysM1"/>
</dbReference>
<dbReference type="Pfam" id="PF23472">
    <property type="entry name" value="LysM2_CERK1_LYK3_4_5"/>
    <property type="match status" value="1"/>
</dbReference>
<dbReference type="PROSITE" id="PS50011">
    <property type="entry name" value="PROTEIN_KINASE_DOM"/>
    <property type="match status" value="1"/>
</dbReference>
<keyword evidence="6" id="KW-0067">ATP-binding</keyword>
<feature type="signal peptide" evidence="12">
    <location>
        <begin position="1"/>
        <end position="18"/>
    </location>
</feature>
<dbReference type="Pfam" id="PF07714">
    <property type="entry name" value="PK_Tyr_Ser-Thr"/>
    <property type="match status" value="1"/>
</dbReference>
<feature type="region of interest" description="Disordered" evidence="10">
    <location>
        <begin position="597"/>
        <end position="619"/>
    </location>
</feature>
<keyword evidence="15" id="KW-1185">Reference proteome</keyword>
<evidence type="ECO:0000256" key="8">
    <source>
        <dbReference type="ARBA" id="ARBA00023136"/>
    </source>
</evidence>
<evidence type="ECO:0000256" key="7">
    <source>
        <dbReference type="ARBA" id="ARBA00022989"/>
    </source>
</evidence>
<dbReference type="Pfam" id="PF23446">
    <property type="entry name" value="LysM1_NFP_LYK"/>
    <property type="match status" value="1"/>
</dbReference>
<keyword evidence="3 11" id="KW-0812">Transmembrane</keyword>
<keyword evidence="8 11" id="KW-0472">Membrane</keyword>
<dbReference type="PANTHER" id="PTHR45927">
    <property type="entry name" value="LYSM-DOMAIN RECEPTOR-LIKE KINASE-RELATED"/>
    <property type="match status" value="1"/>
</dbReference>